<name>E0S2T7_BUTPB</name>
<accession>E0S2T7</accession>
<sequence>MEEAGIHQECIDLIEKIITSDIEQGFTSAQLSIIRSGKLVYENAFGKVNSYNPDGTRKSDSPDVTKDTLYDLASVSKMIGVNYALQKLVTDGEISIDEKITDFLGQEFVDNTIFIDYEEGSHEPLDTIKQWKSELTIAHLLRHQGGFPPSPKYHNPTINPETFEYDPEIINPLFSSTSADSSAKKATIEAFCKTPLMFEPGSKVMYSDVDYMLLGLIVESKTGKDLNTYLQDTFCKPMGLTHVTYNPLENGFTRDDCAATELNGNTRDGYITFDGIRTDTVQGQVHDEMAYYCMGGISGHAGVFANATDLAMLGTLMLDGTYGDIQFFSPEVINQFTAPKSDDYKNWGLGWWRQGDMQRTNYFGTKSSTTTFGHQGWTGTLLMIDPEKELVIAYLTNKINSPVTDIEENPNKFNGNWYTAATLGFVPEILYTGLDNNEDVQDSLTEYLENLVNSSDEAVKNTMPQDHPARLNALSKHKILDEYTGNN</sequence>
<dbReference type="SUPFAM" id="SSF56601">
    <property type="entry name" value="beta-lactamase/transpeptidase-like"/>
    <property type="match status" value="1"/>
</dbReference>
<dbReference type="KEGG" id="bpb:bpr_III029"/>
<dbReference type="Pfam" id="PF00144">
    <property type="entry name" value="Beta-lactamase"/>
    <property type="match status" value="1"/>
</dbReference>
<evidence type="ECO:0000313" key="4">
    <source>
        <dbReference type="Proteomes" id="UP000001299"/>
    </source>
</evidence>
<evidence type="ECO:0000256" key="1">
    <source>
        <dbReference type="ARBA" id="ARBA00022801"/>
    </source>
</evidence>
<keyword evidence="4" id="KW-1185">Reference proteome</keyword>
<dbReference type="Proteomes" id="UP000001299">
    <property type="component" value="Chromosome 2"/>
</dbReference>
<reference evidence="3 4" key="1">
    <citation type="journal article" date="2010" name="PLoS ONE">
        <title>The glycobiome of the rumen bacterium Butyrivibrio proteoclasticus B316(T) highlights adaptation to a polysaccharide-rich environment.</title>
        <authorList>
            <person name="Kelly W.J."/>
            <person name="Leahy S.C."/>
            <person name="Altermann E."/>
            <person name="Yeoman C.J."/>
            <person name="Dunne J.C."/>
            <person name="Kong Z."/>
            <person name="Pacheco D.M."/>
            <person name="Li D."/>
            <person name="Noel S.J."/>
            <person name="Moon C.D."/>
            <person name="Cookson A.L."/>
            <person name="Attwood G.T."/>
        </authorList>
    </citation>
    <scope>NUCLEOTIDE SEQUENCE [LARGE SCALE GENOMIC DNA]</scope>
    <source>
        <strain evidence="4">ATCC 51982 / DSM 14932 / B316</strain>
    </source>
</reference>
<dbReference type="PANTHER" id="PTHR43283">
    <property type="entry name" value="BETA-LACTAMASE-RELATED"/>
    <property type="match status" value="1"/>
</dbReference>
<evidence type="ECO:0000259" key="2">
    <source>
        <dbReference type="Pfam" id="PF00144"/>
    </source>
</evidence>
<dbReference type="HOGENOM" id="CLU_020027_1_2_9"/>
<dbReference type="InterPro" id="IPR001466">
    <property type="entry name" value="Beta-lactam-related"/>
</dbReference>
<dbReference type="EMBL" id="CP001811">
    <property type="protein sequence ID" value="ADL35719.1"/>
    <property type="molecule type" value="Genomic_DNA"/>
</dbReference>
<dbReference type="GO" id="GO:0016787">
    <property type="term" value="F:hydrolase activity"/>
    <property type="evidence" value="ECO:0007669"/>
    <property type="project" value="UniProtKB-KW"/>
</dbReference>
<dbReference type="STRING" id="515622.bpr_III029"/>
<dbReference type="InterPro" id="IPR050789">
    <property type="entry name" value="Diverse_Enzym_Activities"/>
</dbReference>
<protein>
    <submittedName>
        <fullName evidence="3">Beta-lactamase family protein</fullName>
    </submittedName>
</protein>
<feature type="domain" description="Beta-lactamase-related" evidence="2">
    <location>
        <begin position="17"/>
        <end position="411"/>
    </location>
</feature>
<dbReference type="NCBIfam" id="NF002968">
    <property type="entry name" value="PRK03642.1"/>
    <property type="match status" value="1"/>
</dbReference>
<dbReference type="Gene3D" id="3.40.710.10">
    <property type="entry name" value="DD-peptidase/beta-lactamase superfamily"/>
    <property type="match status" value="1"/>
</dbReference>
<evidence type="ECO:0000313" key="3">
    <source>
        <dbReference type="EMBL" id="ADL35719.1"/>
    </source>
</evidence>
<organism evidence="3 4">
    <name type="scientific">Butyrivibrio proteoclasticus (strain ATCC 51982 / DSM 14932 / B316)</name>
    <name type="common">Clostridium proteoclasticum</name>
    <dbReference type="NCBI Taxonomy" id="515622"/>
    <lineage>
        <taxon>Bacteria</taxon>
        <taxon>Bacillati</taxon>
        <taxon>Bacillota</taxon>
        <taxon>Clostridia</taxon>
        <taxon>Lachnospirales</taxon>
        <taxon>Lachnospiraceae</taxon>
        <taxon>Butyrivibrio</taxon>
    </lineage>
</organism>
<gene>
    <name evidence="3" type="ordered locus">bpr_III029</name>
</gene>
<dbReference type="MEROPS" id="S12.A03"/>
<dbReference type="InterPro" id="IPR012338">
    <property type="entry name" value="Beta-lactam/transpept-like"/>
</dbReference>
<dbReference type="eggNOG" id="COG1680">
    <property type="taxonomic scope" value="Bacteria"/>
</dbReference>
<proteinExistence type="predicted"/>
<keyword evidence="1" id="KW-0378">Hydrolase</keyword>
<dbReference type="AlphaFoldDB" id="E0S2T7"/>
<dbReference type="PANTHER" id="PTHR43283:SF11">
    <property type="entry name" value="BETA-LACTAMASE-RELATED DOMAIN-CONTAINING PROTEIN"/>
    <property type="match status" value="1"/>
</dbReference>